<reference evidence="1 2" key="1">
    <citation type="submission" date="2021-01" db="EMBL/GenBank/DDBJ databases">
        <title>Genomic Encyclopedia of Type Strains, Phase IV (KMG-IV): sequencing the most valuable type-strain genomes for metagenomic binning, comparative biology and taxonomic classification.</title>
        <authorList>
            <person name="Goeker M."/>
        </authorList>
    </citation>
    <scope>NUCLEOTIDE SEQUENCE [LARGE SCALE GENOMIC DNA]</scope>
    <source>
        <strain evidence="1 2">DSM 24834</strain>
    </source>
</reference>
<proteinExistence type="predicted"/>
<protein>
    <recommendedName>
        <fullName evidence="3">Hydrolase</fullName>
    </recommendedName>
</protein>
<name>A0ABS2NF82_9BACI</name>
<keyword evidence="2" id="KW-1185">Reference proteome</keyword>
<evidence type="ECO:0000313" key="1">
    <source>
        <dbReference type="EMBL" id="MBM7586506.1"/>
    </source>
</evidence>
<dbReference type="Gene3D" id="3.40.50.1820">
    <property type="entry name" value="alpha/beta hydrolase"/>
    <property type="match status" value="1"/>
</dbReference>
<dbReference type="Proteomes" id="UP001646157">
    <property type="component" value="Unassembled WGS sequence"/>
</dbReference>
<dbReference type="InterPro" id="IPR029058">
    <property type="entry name" value="AB_hydrolase_fold"/>
</dbReference>
<dbReference type="RefSeq" id="WP_205173723.1">
    <property type="nucleotide sequence ID" value="NZ_JAFBDZ010000003.1"/>
</dbReference>
<organism evidence="1 2">
    <name type="scientific">Rossellomorea pakistanensis</name>
    <dbReference type="NCBI Taxonomy" id="992288"/>
    <lineage>
        <taxon>Bacteria</taxon>
        <taxon>Bacillati</taxon>
        <taxon>Bacillota</taxon>
        <taxon>Bacilli</taxon>
        <taxon>Bacillales</taxon>
        <taxon>Bacillaceae</taxon>
        <taxon>Rossellomorea</taxon>
    </lineage>
</organism>
<gene>
    <name evidence="1" type="ORF">JOC86_003058</name>
</gene>
<evidence type="ECO:0008006" key="3">
    <source>
        <dbReference type="Google" id="ProtNLM"/>
    </source>
</evidence>
<sequence>MKHRSFQLEQQWCMIHYPERPNGFGVMILGDYHHYVDNNSSFWLQQEARSPIIRALNDNGYFVFYSNLFGANWGSDRAVQLAKRMYQYVKRTEIMNSKIHILADGMGALVLRKLYPMLRNDLRSVVLYSPCVSLYEHYHQEKEQKFFFKKLQKEISQANEINEKDCEQWINFYQGDYLDFMSYSIPLYMIQWVSTSRYKKQFPFIKEIYKDRMKKEYLTDLFFLLPEKKSTIGGKITSYFQKHEYEL</sequence>
<dbReference type="EMBL" id="JAFBDZ010000003">
    <property type="protein sequence ID" value="MBM7586506.1"/>
    <property type="molecule type" value="Genomic_DNA"/>
</dbReference>
<dbReference type="SUPFAM" id="SSF53474">
    <property type="entry name" value="alpha/beta-Hydrolases"/>
    <property type="match status" value="1"/>
</dbReference>
<evidence type="ECO:0000313" key="2">
    <source>
        <dbReference type="Proteomes" id="UP001646157"/>
    </source>
</evidence>
<comment type="caution">
    <text evidence="1">The sequence shown here is derived from an EMBL/GenBank/DDBJ whole genome shotgun (WGS) entry which is preliminary data.</text>
</comment>
<accession>A0ABS2NF82</accession>